<evidence type="ECO:0000313" key="3">
    <source>
        <dbReference type="Proteomes" id="UP000578112"/>
    </source>
</evidence>
<organism evidence="2 3">
    <name type="scientific">Actinoplanes digitatis</name>
    <dbReference type="NCBI Taxonomy" id="1868"/>
    <lineage>
        <taxon>Bacteria</taxon>
        <taxon>Bacillati</taxon>
        <taxon>Actinomycetota</taxon>
        <taxon>Actinomycetes</taxon>
        <taxon>Micromonosporales</taxon>
        <taxon>Micromonosporaceae</taxon>
        <taxon>Actinoplanes</taxon>
    </lineage>
</organism>
<dbReference type="NCBIfam" id="TIGR03083">
    <property type="entry name" value="maleylpyruvate isomerase family mycothiol-dependent enzyme"/>
    <property type="match status" value="1"/>
</dbReference>
<evidence type="ECO:0000259" key="1">
    <source>
        <dbReference type="Pfam" id="PF11716"/>
    </source>
</evidence>
<dbReference type="Proteomes" id="UP000578112">
    <property type="component" value="Unassembled WGS sequence"/>
</dbReference>
<dbReference type="RefSeq" id="WP_184996194.1">
    <property type="nucleotide sequence ID" value="NZ_BOMK01000071.1"/>
</dbReference>
<gene>
    <name evidence="2" type="ORF">BJ971_005637</name>
</gene>
<dbReference type="GO" id="GO:0050077">
    <property type="term" value="F:maleylpyruvate isomerase activity"/>
    <property type="evidence" value="ECO:0007669"/>
    <property type="project" value="UniProtKB-EC"/>
</dbReference>
<dbReference type="InterPro" id="IPR024344">
    <property type="entry name" value="MDMPI_metal-binding"/>
</dbReference>
<dbReference type="GO" id="GO:0046872">
    <property type="term" value="F:metal ion binding"/>
    <property type="evidence" value="ECO:0007669"/>
    <property type="project" value="InterPro"/>
</dbReference>
<dbReference type="Gene3D" id="1.20.120.450">
    <property type="entry name" value="dinb family like domain"/>
    <property type="match status" value="1"/>
</dbReference>
<keyword evidence="2" id="KW-0413">Isomerase</keyword>
<dbReference type="AlphaFoldDB" id="A0A7W7MS88"/>
<dbReference type="EC" id="5.2.1.4" evidence="2"/>
<dbReference type="SUPFAM" id="SSF109854">
    <property type="entry name" value="DinB/YfiT-like putative metalloenzymes"/>
    <property type="match status" value="1"/>
</dbReference>
<accession>A0A7W7MS88</accession>
<dbReference type="InterPro" id="IPR017517">
    <property type="entry name" value="Maleyloyr_isom"/>
</dbReference>
<sequence length="195" mass="21294">MTARDWVRGGTDLFLRQLDTISDGDLDRPTELPGWSRRHVVAHVHFNAEALLRLVSWAATGVEARMYASPEQRAAEIEEGAAWSPGMLRSAVSESAAELEKAFAELSADTWRNEVVTAQGRTVPASEVPWMRAREVMIHTVDLRTGVSFEDLPGDFTTTLLADVVRRRSAAGEGPALAAWLTGRSSTPAALGPWL</sequence>
<keyword evidence="2" id="KW-0670">Pyruvate</keyword>
<name>A0A7W7MS88_9ACTN</name>
<proteinExistence type="predicted"/>
<dbReference type="Pfam" id="PF11716">
    <property type="entry name" value="MDMPI_N"/>
    <property type="match status" value="1"/>
</dbReference>
<keyword evidence="3" id="KW-1185">Reference proteome</keyword>
<reference evidence="2 3" key="1">
    <citation type="submission" date="2020-08" db="EMBL/GenBank/DDBJ databases">
        <title>Sequencing the genomes of 1000 actinobacteria strains.</title>
        <authorList>
            <person name="Klenk H.-P."/>
        </authorList>
    </citation>
    <scope>NUCLEOTIDE SEQUENCE [LARGE SCALE GENOMIC DNA]</scope>
    <source>
        <strain evidence="2 3">DSM 43149</strain>
    </source>
</reference>
<evidence type="ECO:0000313" key="2">
    <source>
        <dbReference type="EMBL" id="MBB4765081.1"/>
    </source>
</evidence>
<dbReference type="EMBL" id="JACHNH010000001">
    <property type="protein sequence ID" value="MBB4765081.1"/>
    <property type="molecule type" value="Genomic_DNA"/>
</dbReference>
<protein>
    <submittedName>
        <fullName evidence="2">Maleylpyruvate isomerase</fullName>
        <ecNumber evidence="2">5.2.1.4</ecNumber>
    </submittedName>
</protein>
<dbReference type="InterPro" id="IPR034660">
    <property type="entry name" value="DinB/YfiT-like"/>
</dbReference>
<feature type="domain" description="Mycothiol-dependent maleylpyruvate isomerase metal-binding" evidence="1">
    <location>
        <begin position="10"/>
        <end position="144"/>
    </location>
</feature>
<comment type="caution">
    <text evidence="2">The sequence shown here is derived from an EMBL/GenBank/DDBJ whole genome shotgun (WGS) entry which is preliminary data.</text>
</comment>